<dbReference type="CDD" id="cd13565">
    <property type="entry name" value="PBP2_PstS"/>
    <property type="match status" value="1"/>
</dbReference>
<dbReference type="PANTHER" id="PTHR42996">
    <property type="entry name" value="PHOSPHATE-BINDING PROTEIN PSTS"/>
    <property type="match status" value="1"/>
</dbReference>
<feature type="domain" description="PBP" evidence="7">
    <location>
        <begin position="43"/>
        <end position="338"/>
    </location>
</feature>
<evidence type="ECO:0000256" key="4">
    <source>
        <dbReference type="PIRNR" id="PIRNR002756"/>
    </source>
</evidence>
<evidence type="ECO:0000256" key="1">
    <source>
        <dbReference type="ARBA" id="ARBA00008725"/>
    </source>
</evidence>
<proteinExistence type="inferred from homology"/>
<comment type="caution">
    <text evidence="8">The sequence shown here is derived from an EMBL/GenBank/DDBJ whole genome shotgun (WGS) entry which is preliminary data.</text>
</comment>
<evidence type="ECO:0000256" key="2">
    <source>
        <dbReference type="ARBA" id="ARBA00022448"/>
    </source>
</evidence>
<feature type="region of interest" description="Disordered" evidence="5">
    <location>
        <begin position="31"/>
        <end position="61"/>
    </location>
</feature>
<organism evidence="8 9">
    <name type="scientific">Nocardioides flavus</name>
    <name type="common">ex Wang et al. 2016</name>
    <dbReference type="NCBI Taxonomy" id="2058780"/>
    <lineage>
        <taxon>Bacteria</taxon>
        <taxon>Bacillati</taxon>
        <taxon>Actinomycetota</taxon>
        <taxon>Actinomycetes</taxon>
        <taxon>Propionibacteriales</taxon>
        <taxon>Nocardioidaceae</taxon>
        <taxon>Nocardioides</taxon>
    </lineage>
</organism>
<keyword evidence="2 4" id="KW-0813">Transport</keyword>
<comment type="similarity">
    <text evidence="1 4">Belongs to the PstS family.</text>
</comment>
<feature type="compositionally biased region" description="Low complexity" evidence="5">
    <location>
        <begin position="31"/>
        <end position="48"/>
    </location>
</feature>
<evidence type="ECO:0000256" key="3">
    <source>
        <dbReference type="ARBA" id="ARBA00022592"/>
    </source>
</evidence>
<feature type="signal peptide" evidence="6">
    <location>
        <begin position="1"/>
        <end position="27"/>
    </location>
</feature>
<keyword evidence="9" id="KW-1185">Reference proteome</keyword>
<evidence type="ECO:0000259" key="7">
    <source>
        <dbReference type="Pfam" id="PF12849"/>
    </source>
</evidence>
<feature type="chain" id="PRO_5045747702" description="Phosphate-binding protein" evidence="6">
    <location>
        <begin position="28"/>
        <end position="370"/>
    </location>
</feature>
<dbReference type="Gene3D" id="3.40.190.10">
    <property type="entry name" value="Periplasmic binding protein-like II"/>
    <property type="match status" value="2"/>
</dbReference>
<dbReference type="InterPro" id="IPR024370">
    <property type="entry name" value="PBP_domain"/>
</dbReference>
<keyword evidence="3 4" id="KW-0592">Phosphate transport</keyword>
<dbReference type="InterPro" id="IPR050962">
    <property type="entry name" value="Phosphate-bind_PstS"/>
</dbReference>
<name>A0ABQ3HFL3_9ACTN</name>
<dbReference type="RefSeq" id="WP_191277438.1">
    <property type="nucleotide sequence ID" value="NZ_BNAD01000001.1"/>
</dbReference>
<dbReference type="Pfam" id="PF12849">
    <property type="entry name" value="PBP_like_2"/>
    <property type="match status" value="1"/>
</dbReference>
<dbReference type="InterPro" id="IPR005673">
    <property type="entry name" value="ABC_phos-bd_PstS"/>
</dbReference>
<protein>
    <recommendedName>
        <fullName evidence="4">Phosphate-binding protein</fullName>
    </recommendedName>
</protein>
<gene>
    <name evidence="8" type="ORF">GCM10011376_01290</name>
</gene>
<dbReference type="Proteomes" id="UP000597341">
    <property type="component" value="Unassembled WGS sequence"/>
</dbReference>
<dbReference type="NCBIfam" id="TIGR00975">
    <property type="entry name" value="3a0107s03"/>
    <property type="match status" value="1"/>
</dbReference>
<evidence type="ECO:0000256" key="5">
    <source>
        <dbReference type="SAM" id="MobiDB-lite"/>
    </source>
</evidence>
<dbReference type="PANTHER" id="PTHR42996:SF1">
    <property type="entry name" value="PHOSPHATE-BINDING PROTEIN PSTS"/>
    <property type="match status" value="1"/>
</dbReference>
<evidence type="ECO:0000313" key="8">
    <source>
        <dbReference type="EMBL" id="GHE15021.1"/>
    </source>
</evidence>
<reference evidence="9" key="1">
    <citation type="journal article" date="2019" name="Int. J. Syst. Evol. Microbiol.">
        <title>The Global Catalogue of Microorganisms (GCM) 10K type strain sequencing project: providing services to taxonomists for standard genome sequencing and annotation.</title>
        <authorList>
            <consortium name="The Broad Institute Genomics Platform"/>
            <consortium name="The Broad Institute Genome Sequencing Center for Infectious Disease"/>
            <person name="Wu L."/>
            <person name="Ma J."/>
        </authorList>
    </citation>
    <scope>NUCLEOTIDE SEQUENCE [LARGE SCALE GENOMIC DNA]</scope>
    <source>
        <strain evidence="9">CGMCC 1.12791</strain>
    </source>
</reference>
<keyword evidence="6" id="KW-0732">Signal</keyword>
<dbReference type="EMBL" id="BNAD01000001">
    <property type="protein sequence ID" value="GHE15021.1"/>
    <property type="molecule type" value="Genomic_DNA"/>
</dbReference>
<evidence type="ECO:0000256" key="6">
    <source>
        <dbReference type="SAM" id="SignalP"/>
    </source>
</evidence>
<sequence length="370" mass="37855">MNRTSFRAAIVPGAAALALAVTLSACGAANETGSAASGDGESSGLSGTLSGGGASSQEAAQNAWRAGFQEANPDVTVNYDPIGSGGGREQFTAGGFPFAGSDSYLTDDEGELSAAAEQCGGDPIEIPNYVSPIAVIYNVEGVDELNLSPEVIAQIFNDEITNWSDPAIAELNEGVELPDESITAVHRSDESGTTENFTNFLGTVVPDAWPHGEVGEWPIDAGEGGNGTSGVVAAVTNGTNTIGYADASQAGDLGVASVQVGDEFVAPTPEAAAKILEVSPRVEGRPDVDMAFDLDYETDEAGVYPIVLTSYLIACQTYEDQETADLVKGYLSYIVSDEGQQVAAEQAGSAPLAPSLAEEAIAIVDAISAE</sequence>
<dbReference type="PIRSF" id="PIRSF002756">
    <property type="entry name" value="PstS"/>
    <property type="match status" value="1"/>
</dbReference>
<evidence type="ECO:0000313" key="9">
    <source>
        <dbReference type="Proteomes" id="UP000597341"/>
    </source>
</evidence>
<dbReference type="SUPFAM" id="SSF53850">
    <property type="entry name" value="Periplasmic binding protein-like II"/>
    <property type="match status" value="1"/>
</dbReference>
<dbReference type="PROSITE" id="PS51257">
    <property type="entry name" value="PROKAR_LIPOPROTEIN"/>
    <property type="match status" value="1"/>
</dbReference>
<accession>A0ABQ3HFL3</accession>